<dbReference type="EMBL" id="MCGT01000046">
    <property type="protein sequence ID" value="ORX44783.1"/>
    <property type="molecule type" value="Genomic_DNA"/>
</dbReference>
<keyword evidence="2" id="KW-1185">Reference proteome</keyword>
<dbReference type="Gene3D" id="3.80.10.10">
    <property type="entry name" value="Ribonuclease Inhibitor"/>
    <property type="match status" value="1"/>
</dbReference>
<protein>
    <recommendedName>
        <fullName evidence="3">F-box domain-containing protein</fullName>
    </recommendedName>
</protein>
<reference evidence="1 2" key="1">
    <citation type="submission" date="2016-07" db="EMBL/GenBank/DDBJ databases">
        <title>Pervasive Adenine N6-methylation of Active Genes in Fungi.</title>
        <authorList>
            <consortium name="DOE Joint Genome Institute"/>
            <person name="Mondo S.J."/>
            <person name="Dannebaum R.O."/>
            <person name="Kuo R.C."/>
            <person name="Labutti K."/>
            <person name="Haridas S."/>
            <person name="Kuo A."/>
            <person name="Salamov A."/>
            <person name="Ahrendt S.R."/>
            <person name="Lipzen A."/>
            <person name="Sullivan W."/>
            <person name="Andreopoulos W.B."/>
            <person name="Clum A."/>
            <person name="Lindquist E."/>
            <person name="Daum C."/>
            <person name="Ramamoorthy G.K."/>
            <person name="Gryganskyi A."/>
            <person name="Culley D."/>
            <person name="Magnuson J.K."/>
            <person name="James T.Y."/>
            <person name="O'Malley M.A."/>
            <person name="Stajich J.E."/>
            <person name="Spatafora J.W."/>
            <person name="Visel A."/>
            <person name="Grigoriev I.V."/>
        </authorList>
    </citation>
    <scope>NUCLEOTIDE SEQUENCE [LARGE SCALE GENOMIC DNA]</scope>
    <source>
        <strain evidence="1 2">NRRL 3301</strain>
    </source>
</reference>
<dbReference type="Proteomes" id="UP000242146">
    <property type="component" value="Unassembled WGS sequence"/>
</dbReference>
<dbReference type="InterPro" id="IPR032675">
    <property type="entry name" value="LRR_dom_sf"/>
</dbReference>
<accession>A0A1X2G4L2</accession>
<dbReference type="AlphaFoldDB" id="A0A1X2G4L2"/>
<dbReference type="SUPFAM" id="SSF52058">
    <property type="entry name" value="L domain-like"/>
    <property type="match status" value="1"/>
</dbReference>
<comment type="caution">
    <text evidence="1">The sequence shown here is derived from an EMBL/GenBank/DDBJ whole genome shotgun (WGS) entry which is preliminary data.</text>
</comment>
<gene>
    <name evidence="1" type="ORF">DM01DRAFT_1340301</name>
</gene>
<evidence type="ECO:0000313" key="1">
    <source>
        <dbReference type="EMBL" id="ORX44783.1"/>
    </source>
</evidence>
<proteinExistence type="predicted"/>
<evidence type="ECO:0000313" key="2">
    <source>
        <dbReference type="Proteomes" id="UP000242146"/>
    </source>
</evidence>
<name>A0A1X2G4L2_9FUNG</name>
<sequence>MNRGDLSIQDLCRFLQVCPDVNTLVLHSFVFSESYRRLSSAKQSRLDSHTTELHAHLKENLRPLFDSRPNIKTLKLIDAAFQPLLYDIIHSILPHLSHLRSLDLGVRESSIRDDSSIGFPPSLAQLQSCCPQLESLIYPVTRQEYGSIYQWKDEKKKGTDPDAVIEPWTTVTDLWMMDPSNNFTVGTLGSFAAFTSVKFPRVKSFGTRFEIDYDQVEPVGLNQAWMDPSLASFLQLEALDLQVDGCVRAALLVFNHFTSTEPRALKSLTIHLDDGDNSFDFLDVLSQFSSIQHLRTEGSGGISAAVTNDTYLVCNSLTSINMARSWPVYHQHSDAALLAIGKLCPQLQHLKFTLGPWEASTKKENSVAFTIKEYALDQMNLVSRCILPQPKVIALPDFNNLSSLDIDSFEDHDVPGLLFVAEVECSSSSLGHTATKAWYIEPALAEGQPRKIRRLGNGNHPELDGLDDIGHWDETAAVSDSNDSDTSSETPTFEGFVNVIVMQKLPKNLYFNSQKLSM</sequence>
<organism evidence="1 2">
    <name type="scientific">Hesseltinella vesiculosa</name>
    <dbReference type="NCBI Taxonomy" id="101127"/>
    <lineage>
        <taxon>Eukaryota</taxon>
        <taxon>Fungi</taxon>
        <taxon>Fungi incertae sedis</taxon>
        <taxon>Mucoromycota</taxon>
        <taxon>Mucoromycotina</taxon>
        <taxon>Mucoromycetes</taxon>
        <taxon>Mucorales</taxon>
        <taxon>Cunninghamellaceae</taxon>
        <taxon>Hesseltinella</taxon>
    </lineage>
</organism>
<evidence type="ECO:0008006" key="3">
    <source>
        <dbReference type="Google" id="ProtNLM"/>
    </source>
</evidence>